<evidence type="ECO:0000313" key="1">
    <source>
        <dbReference type="EMBL" id="SFV83476.1"/>
    </source>
</evidence>
<dbReference type="AlphaFoldDB" id="A0A1W1DP54"/>
<reference evidence="1" key="1">
    <citation type="submission" date="2016-10" db="EMBL/GenBank/DDBJ databases">
        <authorList>
            <person name="de Groot N.N."/>
        </authorList>
    </citation>
    <scope>NUCLEOTIDE SEQUENCE</scope>
</reference>
<gene>
    <name evidence="1" type="ORF">MNB_SUP05-7-299</name>
</gene>
<accession>A0A1W1DP54</accession>
<protein>
    <submittedName>
        <fullName evidence="1">Uncharacterized protein</fullName>
    </submittedName>
</protein>
<name>A0A1W1DP54_9ZZZZ</name>
<sequence>MADQKLLLTAHYQLDEQGKVVIVDDTVFWHCIPTVILGNFRPNVGWRH</sequence>
<organism evidence="1">
    <name type="scientific">hydrothermal vent metagenome</name>
    <dbReference type="NCBI Taxonomy" id="652676"/>
    <lineage>
        <taxon>unclassified sequences</taxon>
        <taxon>metagenomes</taxon>
        <taxon>ecological metagenomes</taxon>
    </lineage>
</organism>
<proteinExistence type="predicted"/>
<dbReference type="EMBL" id="FPHW01000022">
    <property type="protein sequence ID" value="SFV83476.1"/>
    <property type="molecule type" value="Genomic_DNA"/>
</dbReference>